<dbReference type="PROSITE" id="PS51125">
    <property type="entry name" value="NHL"/>
    <property type="match status" value="1"/>
</dbReference>
<gene>
    <name evidence="4" type="ORF">JYZ213_LOCUS20908</name>
    <name evidence="5" type="ORF">OXD698_LOCUS19297</name>
</gene>
<sequence>MVRSVFMLFVVAVNFVTIDCTTRIGYIYNATYVSNDTVTVITYRNTCSECICYAFFSNVSSSYVGLNCYKSNKTCVLFANYSTPSTMNTNLNSTFIFIKKPPTQNTTAVPSGPIAVTVAGYGNGEAGNNATGLFSPMAISIMANGELYVLERNGNRVQHFFPGSLIGHTVAGDGTSGTGPTQFDQALDIYVDPLNRSVYVADFINNRIQLWVANATVGKTIIGDPTLWNPYYVSGVQLDAQGQIYVSDYYNSQVSRWSRNGTYQIVVAGTGTYGSDNQTLSYPMQTDLDANGTYLYIADCNNHRIQKWKLPKNGSTPLTAGITVAGGNGAGLAANQLDSPYGVYVSKKTGAIYVADTNNHRIQRWAVGASYGTTLAGINGSGGVDMDQLNLPAGVALDPNETYIYVADQANHRVQRFIL</sequence>
<dbReference type="InterPro" id="IPR001258">
    <property type="entry name" value="NHL_repeat"/>
</dbReference>
<dbReference type="EMBL" id="CAJNOG010000224">
    <property type="protein sequence ID" value="CAF1092286.1"/>
    <property type="molecule type" value="Genomic_DNA"/>
</dbReference>
<evidence type="ECO:0000313" key="6">
    <source>
        <dbReference type="Proteomes" id="UP000663844"/>
    </source>
</evidence>
<dbReference type="Proteomes" id="UP000663845">
    <property type="component" value="Unassembled WGS sequence"/>
</dbReference>
<feature type="signal peptide" evidence="3">
    <location>
        <begin position="1"/>
        <end position="20"/>
    </location>
</feature>
<dbReference type="GO" id="GO:0008270">
    <property type="term" value="F:zinc ion binding"/>
    <property type="evidence" value="ECO:0007669"/>
    <property type="project" value="UniProtKB-KW"/>
</dbReference>
<dbReference type="SUPFAM" id="SSF101898">
    <property type="entry name" value="NHL repeat"/>
    <property type="match status" value="1"/>
</dbReference>
<keyword evidence="3" id="KW-0732">Signal</keyword>
<dbReference type="InterPro" id="IPR050952">
    <property type="entry name" value="TRIM-NHL_E3_ligases"/>
</dbReference>
<dbReference type="PANTHER" id="PTHR24104:SF25">
    <property type="entry name" value="PROTEIN LIN-41"/>
    <property type="match status" value="1"/>
</dbReference>
<keyword evidence="1" id="KW-0677">Repeat</keyword>
<dbReference type="Proteomes" id="UP000663844">
    <property type="component" value="Unassembled WGS sequence"/>
</dbReference>
<evidence type="ECO:0000256" key="3">
    <source>
        <dbReference type="SAM" id="SignalP"/>
    </source>
</evidence>
<dbReference type="Gene3D" id="2.120.10.30">
    <property type="entry name" value="TolB, C-terminal domain"/>
    <property type="match status" value="2"/>
</dbReference>
<dbReference type="GO" id="GO:0061630">
    <property type="term" value="F:ubiquitin protein ligase activity"/>
    <property type="evidence" value="ECO:0007669"/>
    <property type="project" value="TreeGrafter"/>
</dbReference>
<dbReference type="EMBL" id="CAJOAZ010001466">
    <property type="protein sequence ID" value="CAF3818638.1"/>
    <property type="molecule type" value="Genomic_DNA"/>
</dbReference>
<dbReference type="Pfam" id="PF01436">
    <property type="entry name" value="NHL"/>
    <property type="match status" value="2"/>
</dbReference>
<dbReference type="PANTHER" id="PTHR24104">
    <property type="entry name" value="E3 UBIQUITIN-PROTEIN LIGASE NHLRC1-RELATED"/>
    <property type="match status" value="1"/>
</dbReference>
<evidence type="ECO:0000256" key="2">
    <source>
        <dbReference type="PROSITE-ProRule" id="PRU00504"/>
    </source>
</evidence>
<dbReference type="Gene3D" id="2.40.10.500">
    <property type="match status" value="1"/>
</dbReference>
<dbReference type="AlphaFoldDB" id="A0A819CIF2"/>
<organism evidence="5 6">
    <name type="scientific">Adineta steineri</name>
    <dbReference type="NCBI Taxonomy" id="433720"/>
    <lineage>
        <taxon>Eukaryota</taxon>
        <taxon>Metazoa</taxon>
        <taxon>Spiralia</taxon>
        <taxon>Gnathifera</taxon>
        <taxon>Rotifera</taxon>
        <taxon>Eurotatoria</taxon>
        <taxon>Bdelloidea</taxon>
        <taxon>Adinetida</taxon>
        <taxon>Adinetidae</taxon>
        <taxon>Adineta</taxon>
    </lineage>
</organism>
<evidence type="ECO:0000313" key="5">
    <source>
        <dbReference type="EMBL" id="CAF3818638.1"/>
    </source>
</evidence>
<feature type="repeat" description="NHL" evidence="2">
    <location>
        <begin position="336"/>
        <end position="368"/>
    </location>
</feature>
<proteinExistence type="predicted"/>
<name>A0A819CIF2_9BILA</name>
<dbReference type="InterPro" id="IPR011042">
    <property type="entry name" value="6-blade_b-propeller_TolB-like"/>
</dbReference>
<evidence type="ECO:0000313" key="4">
    <source>
        <dbReference type="EMBL" id="CAF1092286.1"/>
    </source>
</evidence>
<protein>
    <recommendedName>
        <fullName evidence="7">NHL repeat containing protein</fullName>
    </recommendedName>
</protein>
<evidence type="ECO:0000256" key="1">
    <source>
        <dbReference type="ARBA" id="ARBA00022737"/>
    </source>
</evidence>
<feature type="chain" id="PRO_5036415376" description="NHL repeat containing protein" evidence="3">
    <location>
        <begin position="21"/>
        <end position="419"/>
    </location>
</feature>
<accession>A0A819CIF2</accession>
<evidence type="ECO:0008006" key="7">
    <source>
        <dbReference type="Google" id="ProtNLM"/>
    </source>
</evidence>
<reference evidence="5" key="1">
    <citation type="submission" date="2021-02" db="EMBL/GenBank/DDBJ databases">
        <authorList>
            <person name="Nowell W R."/>
        </authorList>
    </citation>
    <scope>NUCLEOTIDE SEQUENCE</scope>
</reference>
<dbReference type="CDD" id="cd05819">
    <property type="entry name" value="NHL"/>
    <property type="match status" value="1"/>
</dbReference>
<dbReference type="GO" id="GO:0043161">
    <property type="term" value="P:proteasome-mediated ubiquitin-dependent protein catabolic process"/>
    <property type="evidence" value="ECO:0007669"/>
    <property type="project" value="TreeGrafter"/>
</dbReference>
<dbReference type="GO" id="GO:0000209">
    <property type="term" value="P:protein polyubiquitination"/>
    <property type="evidence" value="ECO:0007669"/>
    <property type="project" value="TreeGrafter"/>
</dbReference>
<comment type="caution">
    <text evidence="5">The sequence shown here is derived from an EMBL/GenBank/DDBJ whole genome shotgun (WGS) entry which is preliminary data.</text>
</comment>